<evidence type="ECO:0000256" key="2">
    <source>
        <dbReference type="ARBA" id="ARBA00010617"/>
    </source>
</evidence>
<evidence type="ECO:0000256" key="6">
    <source>
        <dbReference type="ARBA" id="ARBA00023004"/>
    </source>
</evidence>
<dbReference type="GO" id="GO:0020037">
    <property type="term" value="F:heme binding"/>
    <property type="evidence" value="ECO:0007669"/>
    <property type="project" value="InterPro"/>
</dbReference>
<dbReference type="GO" id="GO:0005506">
    <property type="term" value="F:iron ion binding"/>
    <property type="evidence" value="ECO:0007669"/>
    <property type="project" value="InterPro"/>
</dbReference>
<dbReference type="STRING" id="3818.A0A444ZN11"/>
<dbReference type="PANTHER" id="PTHR24286">
    <property type="entry name" value="CYTOCHROME P450 26"/>
    <property type="match status" value="1"/>
</dbReference>
<dbReference type="Proteomes" id="UP000289738">
    <property type="component" value="Chromosome B04"/>
</dbReference>
<comment type="similarity">
    <text evidence="2 7">Belongs to the cytochrome P450 family.</text>
</comment>
<comment type="caution">
    <text evidence="8">The sequence shown here is derived from an EMBL/GenBank/DDBJ whole genome shotgun (WGS) entry which is preliminary data.</text>
</comment>
<dbReference type="GO" id="GO:0004497">
    <property type="term" value="F:monooxygenase activity"/>
    <property type="evidence" value="ECO:0007669"/>
    <property type="project" value="UniProtKB-KW"/>
</dbReference>
<dbReference type="SUPFAM" id="SSF48264">
    <property type="entry name" value="Cytochrome P450"/>
    <property type="match status" value="1"/>
</dbReference>
<evidence type="ECO:0000313" key="9">
    <source>
        <dbReference type="Proteomes" id="UP000289738"/>
    </source>
</evidence>
<proteinExistence type="inferred from homology"/>
<accession>A0A444ZN11</accession>
<organism evidence="8 9">
    <name type="scientific">Arachis hypogaea</name>
    <name type="common">Peanut</name>
    <dbReference type="NCBI Taxonomy" id="3818"/>
    <lineage>
        <taxon>Eukaryota</taxon>
        <taxon>Viridiplantae</taxon>
        <taxon>Streptophyta</taxon>
        <taxon>Embryophyta</taxon>
        <taxon>Tracheophyta</taxon>
        <taxon>Spermatophyta</taxon>
        <taxon>Magnoliopsida</taxon>
        <taxon>eudicotyledons</taxon>
        <taxon>Gunneridae</taxon>
        <taxon>Pentapetalae</taxon>
        <taxon>rosids</taxon>
        <taxon>fabids</taxon>
        <taxon>Fabales</taxon>
        <taxon>Fabaceae</taxon>
        <taxon>Papilionoideae</taxon>
        <taxon>50 kb inversion clade</taxon>
        <taxon>dalbergioids sensu lato</taxon>
        <taxon>Dalbergieae</taxon>
        <taxon>Pterocarpus clade</taxon>
        <taxon>Arachis</taxon>
    </lineage>
</organism>
<keyword evidence="5" id="KW-1133">Transmembrane helix</keyword>
<keyword evidence="7" id="KW-0503">Monooxygenase</keyword>
<gene>
    <name evidence="8" type="ORF">Ahy_B04g072409</name>
</gene>
<dbReference type="EMBL" id="SDMP01000014">
    <property type="protein sequence ID" value="RYR15577.1"/>
    <property type="molecule type" value="Genomic_DNA"/>
</dbReference>
<dbReference type="InterPro" id="IPR001128">
    <property type="entry name" value="Cyt_P450"/>
</dbReference>
<dbReference type="GO" id="GO:0010268">
    <property type="term" value="P:brassinosteroid homeostasis"/>
    <property type="evidence" value="ECO:0007669"/>
    <property type="project" value="TreeGrafter"/>
</dbReference>
<keyword evidence="5" id="KW-0472">Membrane</keyword>
<dbReference type="PROSITE" id="PS00086">
    <property type="entry name" value="CYTOCHROME_P450"/>
    <property type="match status" value="1"/>
</dbReference>
<dbReference type="GO" id="GO:0016020">
    <property type="term" value="C:membrane"/>
    <property type="evidence" value="ECO:0007669"/>
    <property type="project" value="UniProtKB-SubCell"/>
</dbReference>
<name>A0A444ZN11_ARAHY</name>
<dbReference type="GO" id="GO:0016125">
    <property type="term" value="P:sterol metabolic process"/>
    <property type="evidence" value="ECO:0007669"/>
    <property type="project" value="TreeGrafter"/>
</dbReference>
<protein>
    <recommendedName>
        <fullName evidence="10">Cytochrome P450</fullName>
    </recommendedName>
</protein>
<keyword evidence="7" id="KW-0560">Oxidoreductase</keyword>
<keyword evidence="9" id="KW-1185">Reference proteome</keyword>
<keyword evidence="3" id="KW-0812">Transmembrane</keyword>
<sequence length="317" mass="36201">MVRAASSLCRTSFFCRCRCRRRLRISLSSLASHELPPPSLSLRLLPSSQNSLYRRSHCICSLCHLFHLISTRSLNSSCNHLEFQVEHFVVSHCFRPKAFSLIIILCRLVGKGAMNSVFSEQIFDDKLSKLNSTQQCIENLNFAILEEYHGLVLMFTTQSKSVCSLHSLYFFVIDETLRPGGIAIWLMKEAKEDIKYQVPFLLAVYLDENVYNGALNFNPWRWMEPENEEKRNRRTSPFYAPFGGGARFCPGAELARFYIALFFYYFETTYSEDLLPLSVHALSIARASFTAAAAARVAQSHHSPQQRPFAGYPNPPV</sequence>
<evidence type="ECO:0000256" key="5">
    <source>
        <dbReference type="ARBA" id="ARBA00022989"/>
    </source>
</evidence>
<dbReference type="GO" id="GO:0016705">
    <property type="term" value="F:oxidoreductase activity, acting on paired donors, with incorporation or reduction of molecular oxygen"/>
    <property type="evidence" value="ECO:0007669"/>
    <property type="project" value="InterPro"/>
</dbReference>
<keyword evidence="4 7" id="KW-0479">Metal-binding</keyword>
<dbReference type="PANTHER" id="PTHR24286:SF232">
    <property type="entry name" value="CYTOCHROME P450 SUPERFAMILY PROTEIN"/>
    <property type="match status" value="1"/>
</dbReference>
<keyword evidence="7" id="KW-0349">Heme</keyword>
<keyword evidence="6 7" id="KW-0408">Iron</keyword>
<evidence type="ECO:0000256" key="4">
    <source>
        <dbReference type="ARBA" id="ARBA00022723"/>
    </source>
</evidence>
<dbReference type="Gene3D" id="1.10.630.10">
    <property type="entry name" value="Cytochrome P450"/>
    <property type="match status" value="1"/>
</dbReference>
<reference evidence="8 9" key="1">
    <citation type="submission" date="2019-01" db="EMBL/GenBank/DDBJ databases">
        <title>Sequencing of cultivated peanut Arachis hypogaea provides insights into genome evolution and oil improvement.</title>
        <authorList>
            <person name="Chen X."/>
        </authorList>
    </citation>
    <scope>NUCLEOTIDE SEQUENCE [LARGE SCALE GENOMIC DNA]</scope>
    <source>
        <strain evidence="9">cv. Fuhuasheng</strain>
        <tissue evidence="8">Leaves</tissue>
    </source>
</reference>
<evidence type="ECO:0000256" key="3">
    <source>
        <dbReference type="ARBA" id="ARBA00022692"/>
    </source>
</evidence>
<dbReference type="InterPro" id="IPR017972">
    <property type="entry name" value="Cyt_P450_CS"/>
</dbReference>
<evidence type="ECO:0000313" key="8">
    <source>
        <dbReference type="EMBL" id="RYR15577.1"/>
    </source>
</evidence>
<comment type="subcellular location">
    <subcellularLocation>
        <location evidence="1">Membrane</location>
        <topology evidence="1">Single-pass membrane protein</topology>
    </subcellularLocation>
</comment>
<dbReference type="Pfam" id="PF00067">
    <property type="entry name" value="p450"/>
    <property type="match status" value="1"/>
</dbReference>
<dbReference type="InterPro" id="IPR036396">
    <property type="entry name" value="Cyt_P450_sf"/>
</dbReference>
<dbReference type="AlphaFoldDB" id="A0A444ZN11"/>
<evidence type="ECO:0000256" key="7">
    <source>
        <dbReference type="RuleBase" id="RU000461"/>
    </source>
</evidence>
<evidence type="ECO:0008006" key="10">
    <source>
        <dbReference type="Google" id="ProtNLM"/>
    </source>
</evidence>
<dbReference type="GO" id="GO:0016132">
    <property type="term" value="P:brassinosteroid biosynthetic process"/>
    <property type="evidence" value="ECO:0007669"/>
    <property type="project" value="TreeGrafter"/>
</dbReference>
<evidence type="ECO:0000256" key="1">
    <source>
        <dbReference type="ARBA" id="ARBA00004167"/>
    </source>
</evidence>